<dbReference type="GO" id="GO:0009272">
    <property type="term" value="P:fungal-type cell wall biogenesis"/>
    <property type="evidence" value="ECO:0007669"/>
    <property type="project" value="UniProtKB-ARBA"/>
</dbReference>
<keyword evidence="5" id="KW-1003">Cell membrane</keyword>
<evidence type="ECO:0000256" key="1">
    <source>
        <dbReference type="ARBA" id="ARBA00001941"/>
    </source>
</evidence>
<keyword evidence="13" id="KW-0472">Membrane</keyword>
<reference evidence="23 24" key="1">
    <citation type="submission" date="2016-07" db="EMBL/GenBank/DDBJ databases">
        <title>Pervasive Adenine N6-methylation of Active Genes in Fungi.</title>
        <authorList>
            <consortium name="DOE Joint Genome Institute"/>
            <person name="Mondo S.J."/>
            <person name="Dannebaum R.O."/>
            <person name="Kuo R.C."/>
            <person name="Labutti K."/>
            <person name="Haridas S."/>
            <person name="Kuo A."/>
            <person name="Salamov A."/>
            <person name="Ahrendt S.R."/>
            <person name="Lipzen A."/>
            <person name="Sullivan W."/>
            <person name="Andreopoulos W.B."/>
            <person name="Clum A."/>
            <person name="Lindquist E."/>
            <person name="Daum C."/>
            <person name="Ramamoorthy G.K."/>
            <person name="Gryganskyi A."/>
            <person name="Culley D."/>
            <person name="Magnuson J.K."/>
            <person name="James T.Y."/>
            <person name="O'Malley M.A."/>
            <person name="Stajich J.E."/>
            <person name="Spatafora J.W."/>
            <person name="Visel A."/>
            <person name="Grigoriev I.V."/>
        </authorList>
    </citation>
    <scope>NUCLEOTIDE SEQUENCE [LARGE SCALE GENOMIC DNA]</scope>
    <source>
        <strain evidence="23 24">NRRL 2496</strain>
    </source>
</reference>
<dbReference type="OMA" id="HNAYFDY"/>
<evidence type="ECO:0000256" key="3">
    <source>
        <dbReference type="ARBA" id="ARBA00004609"/>
    </source>
</evidence>
<keyword evidence="16" id="KW-0170">Cobalt</keyword>
<dbReference type="GO" id="GO:0005886">
    <property type="term" value="C:plasma membrane"/>
    <property type="evidence" value="ECO:0007669"/>
    <property type="project" value="UniProtKB-SubCell"/>
</dbReference>
<evidence type="ECO:0000256" key="14">
    <source>
        <dbReference type="ARBA" id="ARBA00023180"/>
    </source>
</evidence>
<organism evidence="23 24">
    <name type="scientific">Syncephalastrum racemosum</name>
    <name type="common">Filamentous fungus</name>
    <dbReference type="NCBI Taxonomy" id="13706"/>
    <lineage>
        <taxon>Eukaryota</taxon>
        <taxon>Fungi</taxon>
        <taxon>Fungi incertae sedis</taxon>
        <taxon>Mucoromycota</taxon>
        <taxon>Mucoromycotina</taxon>
        <taxon>Mucoromycetes</taxon>
        <taxon>Mucorales</taxon>
        <taxon>Syncephalastraceae</taxon>
        <taxon>Syncephalastrum</taxon>
    </lineage>
</organism>
<comment type="subcellular location">
    <subcellularLocation>
        <location evidence="3">Cell membrane</location>
        <topology evidence="3">Lipid-anchor</topology>
        <topology evidence="3">GPI-anchor</topology>
    </subcellularLocation>
    <subcellularLocation>
        <location evidence="2">Secreted</location>
        <location evidence="2">Cell wall</location>
    </subcellularLocation>
</comment>
<evidence type="ECO:0000256" key="7">
    <source>
        <dbReference type="ARBA" id="ARBA00022525"/>
    </source>
</evidence>
<keyword evidence="18" id="KW-0961">Cell wall biogenesis/degradation</keyword>
<evidence type="ECO:0000256" key="19">
    <source>
        <dbReference type="ARBA" id="ARBA00023326"/>
    </source>
</evidence>
<keyword evidence="9" id="KW-0479">Metal-binding</keyword>
<accession>A0A1X2HW09</accession>
<dbReference type="InterPro" id="IPR002509">
    <property type="entry name" value="NODB_dom"/>
</dbReference>
<evidence type="ECO:0000256" key="20">
    <source>
        <dbReference type="ARBA" id="ARBA00024056"/>
    </source>
</evidence>
<dbReference type="Proteomes" id="UP000242180">
    <property type="component" value="Unassembled WGS sequence"/>
</dbReference>
<dbReference type="InParanoid" id="A0A1X2HW09"/>
<keyword evidence="6" id="KW-0134">Cell wall</keyword>
<dbReference type="Pfam" id="PF01522">
    <property type="entry name" value="Polysacc_deac_1"/>
    <property type="match status" value="1"/>
</dbReference>
<comment type="similarity">
    <text evidence="4">Belongs to the polysaccharide deacetylase family.</text>
</comment>
<evidence type="ECO:0000256" key="2">
    <source>
        <dbReference type="ARBA" id="ARBA00004191"/>
    </source>
</evidence>
<dbReference type="PANTHER" id="PTHR10587:SF98">
    <property type="entry name" value="CHITIN DEACETYLASE"/>
    <property type="match status" value="1"/>
</dbReference>
<keyword evidence="12" id="KW-0146">Chitin degradation</keyword>
<dbReference type="GO" id="GO:0046872">
    <property type="term" value="F:metal ion binding"/>
    <property type="evidence" value="ECO:0007669"/>
    <property type="project" value="UniProtKB-KW"/>
</dbReference>
<evidence type="ECO:0000256" key="18">
    <source>
        <dbReference type="ARBA" id="ARBA00023316"/>
    </source>
</evidence>
<evidence type="ECO:0000256" key="16">
    <source>
        <dbReference type="ARBA" id="ARBA00023285"/>
    </source>
</evidence>
<keyword evidence="10" id="KW-0732">Signal</keyword>
<keyword evidence="7" id="KW-0964">Secreted</keyword>
<keyword evidence="8" id="KW-0336">GPI-anchor</keyword>
<name>A0A1X2HW09_SYNRA</name>
<protein>
    <recommendedName>
        <fullName evidence="20">chitin deacetylase</fullName>
        <ecNumber evidence="20">3.5.1.41</ecNumber>
    </recommendedName>
</protein>
<evidence type="ECO:0000256" key="8">
    <source>
        <dbReference type="ARBA" id="ARBA00022622"/>
    </source>
</evidence>
<gene>
    <name evidence="23" type="ORF">BCR43DRAFT_451216</name>
</gene>
<dbReference type="EMBL" id="MCGN01000001">
    <property type="protein sequence ID" value="ORZ03674.1"/>
    <property type="molecule type" value="Genomic_DNA"/>
</dbReference>
<dbReference type="SUPFAM" id="SSF88713">
    <property type="entry name" value="Glycoside hydrolase/deacetylase"/>
    <property type="match status" value="1"/>
</dbReference>
<evidence type="ECO:0000256" key="21">
    <source>
        <dbReference type="ARBA" id="ARBA00048494"/>
    </source>
</evidence>
<keyword evidence="14" id="KW-0325">Glycoprotein</keyword>
<evidence type="ECO:0000256" key="15">
    <source>
        <dbReference type="ARBA" id="ARBA00023277"/>
    </source>
</evidence>
<dbReference type="EC" id="3.5.1.41" evidence="20"/>
<dbReference type="CDD" id="cd10952">
    <property type="entry name" value="CE4_MrCDA_like"/>
    <property type="match status" value="1"/>
</dbReference>
<comment type="cofactor">
    <cofactor evidence="1">
        <name>Co(2+)</name>
        <dbReference type="ChEBI" id="CHEBI:48828"/>
    </cofactor>
</comment>
<evidence type="ECO:0000256" key="12">
    <source>
        <dbReference type="ARBA" id="ARBA00023024"/>
    </source>
</evidence>
<dbReference type="PROSITE" id="PS51677">
    <property type="entry name" value="NODB"/>
    <property type="match status" value="1"/>
</dbReference>
<evidence type="ECO:0000259" key="22">
    <source>
        <dbReference type="PROSITE" id="PS51677"/>
    </source>
</evidence>
<evidence type="ECO:0000256" key="6">
    <source>
        <dbReference type="ARBA" id="ARBA00022512"/>
    </source>
</evidence>
<proteinExistence type="inferred from homology"/>
<dbReference type="InterPro" id="IPR011330">
    <property type="entry name" value="Glyco_hydro/deAcase_b/a-brl"/>
</dbReference>
<dbReference type="GO" id="GO:0098552">
    <property type="term" value="C:side of membrane"/>
    <property type="evidence" value="ECO:0007669"/>
    <property type="project" value="UniProtKB-KW"/>
</dbReference>
<keyword evidence="11" id="KW-0378">Hydrolase</keyword>
<dbReference type="PANTHER" id="PTHR10587">
    <property type="entry name" value="GLYCOSYL TRANSFERASE-RELATED"/>
    <property type="match status" value="1"/>
</dbReference>
<evidence type="ECO:0000313" key="24">
    <source>
        <dbReference type="Proteomes" id="UP000242180"/>
    </source>
</evidence>
<comment type="caution">
    <text evidence="23">The sequence shown here is derived from an EMBL/GenBank/DDBJ whole genome shotgun (WGS) entry which is preliminary data.</text>
</comment>
<evidence type="ECO:0000256" key="17">
    <source>
        <dbReference type="ARBA" id="ARBA00023288"/>
    </source>
</evidence>
<keyword evidence="24" id="KW-1185">Reference proteome</keyword>
<evidence type="ECO:0000256" key="13">
    <source>
        <dbReference type="ARBA" id="ARBA00023136"/>
    </source>
</evidence>
<dbReference type="STRING" id="13706.A0A1X2HW09"/>
<dbReference type="OrthoDB" id="407355at2759"/>
<evidence type="ECO:0000256" key="9">
    <source>
        <dbReference type="ARBA" id="ARBA00022723"/>
    </source>
</evidence>
<sequence>MYLKPIAISFALAQTANIFAEAAEYWQNFNSSVNPLNITIPDITQTSSYDQTTECTYYQPETFTMVASEWPNIWETATSNGMNETQEFKTLYNSLDWSSAPNISVRTMNADQSLNFNGYDESADPDCWWSASTCTQPKHPNINADISACPEPETWGLTYDDGPNCSHNAFYDFLQQEKLHATMFYIGSNVVDWPYGAMRGLKDGHHIADHTWSHQLMTTLTNEEVLAELYYTQKAIKMVTGVTPRYWRPAFGDVDDRVRWIASQLNLTTVLWNLDTNDWAAGTSETVQQVQAAYDDYIEMGSNGTFANSGNIVLTHEIDNTTMQLAVQNLPNITSHYKYVLDVATCMNITYPYMETEIAFEPFIDAIKNNQTGDLPASSVVGSSTGGAVTATGAAASQATVGSSGSGTSSAAAPARISMGQLAAAGFVAAAATFF</sequence>
<keyword evidence="15" id="KW-0119">Carbohydrate metabolism</keyword>
<feature type="domain" description="NodB homology" evidence="22">
    <location>
        <begin position="153"/>
        <end position="346"/>
    </location>
</feature>
<evidence type="ECO:0000256" key="10">
    <source>
        <dbReference type="ARBA" id="ARBA00022729"/>
    </source>
</evidence>
<keyword evidence="19" id="KW-0624">Polysaccharide degradation</keyword>
<dbReference type="AlphaFoldDB" id="A0A1X2HW09"/>
<evidence type="ECO:0000256" key="4">
    <source>
        <dbReference type="ARBA" id="ARBA00010973"/>
    </source>
</evidence>
<dbReference type="InterPro" id="IPR050248">
    <property type="entry name" value="Polysacc_deacetylase_ArnD"/>
</dbReference>
<dbReference type="GO" id="GO:0004099">
    <property type="term" value="F:chitin deacetylase activity"/>
    <property type="evidence" value="ECO:0007669"/>
    <property type="project" value="UniProtKB-EC"/>
</dbReference>
<dbReference type="GO" id="GO:0071555">
    <property type="term" value="P:cell wall organization"/>
    <property type="evidence" value="ECO:0007669"/>
    <property type="project" value="UniProtKB-KW"/>
</dbReference>
<dbReference type="GO" id="GO:0000272">
    <property type="term" value="P:polysaccharide catabolic process"/>
    <property type="evidence" value="ECO:0007669"/>
    <property type="project" value="UniProtKB-KW"/>
</dbReference>
<dbReference type="FunFam" id="3.20.20.370:FF:000004">
    <property type="entry name" value="Related to Chitin deacetylase"/>
    <property type="match status" value="1"/>
</dbReference>
<evidence type="ECO:0000313" key="23">
    <source>
        <dbReference type="EMBL" id="ORZ03674.1"/>
    </source>
</evidence>
<evidence type="ECO:0000256" key="11">
    <source>
        <dbReference type="ARBA" id="ARBA00022801"/>
    </source>
</evidence>
<dbReference type="Gene3D" id="3.20.20.370">
    <property type="entry name" value="Glycoside hydrolase/deacetylase"/>
    <property type="match status" value="1"/>
</dbReference>
<dbReference type="GO" id="GO:0006032">
    <property type="term" value="P:chitin catabolic process"/>
    <property type="evidence" value="ECO:0007669"/>
    <property type="project" value="UniProtKB-KW"/>
</dbReference>
<evidence type="ECO:0000256" key="5">
    <source>
        <dbReference type="ARBA" id="ARBA00022475"/>
    </source>
</evidence>
<keyword evidence="17" id="KW-0449">Lipoprotein</keyword>
<comment type="catalytic activity">
    <reaction evidence="21">
        <text>[(1-&gt;4)-N-acetyl-beta-D-glucosaminyl](n) + n H2O = chitosan + n acetate</text>
        <dbReference type="Rhea" id="RHEA:10464"/>
        <dbReference type="Rhea" id="RHEA-COMP:9593"/>
        <dbReference type="Rhea" id="RHEA-COMP:9597"/>
        <dbReference type="ChEBI" id="CHEBI:15377"/>
        <dbReference type="ChEBI" id="CHEBI:17029"/>
        <dbReference type="ChEBI" id="CHEBI:30089"/>
        <dbReference type="ChEBI" id="CHEBI:57704"/>
        <dbReference type="EC" id="3.5.1.41"/>
    </reaction>
    <physiologicalReaction direction="left-to-right" evidence="21">
        <dbReference type="Rhea" id="RHEA:10465"/>
    </physiologicalReaction>
</comment>